<dbReference type="eggNOG" id="arCOG10973">
    <property type="taxonomic scope" value="Archaea"/>
</dbReference>
<keyword evidence="2" id="KW-1133">Transmembrane helix</keyword>
<dbReference type="STRING" id="1238425.J07HQW2_01954"/>
<dbReference type="AlphaFoldDB" id="U1PP31"/>
<accession>U1PP31</accession>
<name>U1PP31_9EURY</name>
<feature type="compositionally biased region" description="Acidic residues" evidence="1">
    <location>
        <begin position="93"/>
        <end position="102"/>
    </location>
</feature>
<keyword evidence="2" id="KW-0472">Membrane</keyword>
<dbReference type="EMBL" id="KE356561">
    <property type="protein sequence ID" value="ERG95497.1"/>
    <property type="molecule type" value="Genomic_DNA"/>
</dbReference>
<dbReference type="RefSeq" id="WP_021054974.1">
    <property type="nucleotide sequence ID" value="NZ_KE356561.1"/>
</dbReference>
<evidence type="ECO:0000313" key="3">
    <source>
        <dbReference type="EMBL" id="ERG95497.1"/>
    </source>
</evidence>
<proteinExistence type="predicted"/>
<sequence>MNINLTPLQFPFEAFADVISAVSTIILLGLFIAVAGFVYKSVRGDGIQWPSDTTDGSVPTSQDTEAYSREDTEITAEESMENGDTTEGVSRSDDDDDEWKYY</sequence>
<dbReference type="Proteomes" id="UP000030710">
    <property type="component" value="Unassembled WGS sequence"/>
</dbReference>
<evidence type="ECO:0000313" key="4">
    <source>
        <dbReference type="Proteomes" id="UP000030710"/>
    </source>
</evidence>
<keyword evidence="2" id="KW-0812">Transmembrane</keyword>
<dbReference type="HOGENOM" id="CLU_2271000_0_0_2"/>
<organism evidence="3 4">
    <name type="scientific">Haloquadratum walsbyi J07HQW2</name>
    <dbReference type="NCBI Taxonomy" id="1238425"/>
    <lineage>
        <taxon>Archaea</taxon>
        <taxon>Methanobacteriati</taxon>
        <taxon>Methanobacteriota</taxon>
        <taxon>Stenosarchaea group</taxon>
        <taxon>Halobacteria</taxon>
        <taxon>Halobacteriales</taxon>
        <taxon>Haloferacaceae</taxon>
        <taxon>Haloquadratum</taxon>
    </lineage>
</organism>
<reference evidence="3 4" key="1">
    <citation type="journal article" date="2013" name="PLoS ONE">
        <title>Assembly-driven community genomics of a hypersaline microbial ecosystem.</title>
        <authorList>
            <person name="Podell S."/>
            <person name="Ugalde J.A."/>
            <person name="Narasingarao P."/>
            <person name="Banfield J.F."/>
            <person name="Heidelberg K.B."/>
            <person name="Allen E.E."/>
        </authorList>
    </citation>
    <scope>NUCLEOTIDE SEQUENCE [LARGE SCALE GENOMIC DNA]</scope>
    <source>
        <strain evidence="4">J07HQW2</strain>
    </source>
</reference>
<feature type="region of interest" description="Disordered" evidence="1">
    <location>
        <begin position="48"/>
        <end position="102"/>
    </location>
</feature>
<protein>
    <submittedName>
        <fullName evidence="3">Uncharacterized protein</fullName>
    </submittedName>
</protein>
<gene>
    <name evidence="3" type="ORF">J07HQW2_01954</name>
</gene>
<evidence type="ECO:0000256" key="2">
    <source>
        <dbReference type="SAM" id="Phobius"/>
    </source>
</evidence>
<feature type="transmembrane region" description="Helical" evidence="2">
    <location>
        <begin position="18"/>
        <end position="39"/>
    </location>
</feature>
<evidence type="ECO:0000256" key="1">
    <source>
        <dbReference type="SAM" id="MobiDB-lite"/>
    </source>
</evidence>
<feature type="compositionally biased region" description="Polar residues" evidence="1">
    <location>
        <begin position="50"/>
        <end position="65"/>
    </location>
</feature>